<evidence type="ECO:0000256" key="2">
    <source>
        <dbReference type="ARBA" id="ARBA00005278"/>
    </source>
</evidence>
<gene>
    <name evidence="6" type="ORF">HUG20_17020</name>
</gene>
<dbReference type="AlphaFoldDB" id="A0A7T6ZDE2"/>
<dbReference type="PANTHER" id="PTHR22550">
    <property type="entry name" value="SPORE GERMINATION PROTEIN"/>
    <property type="match status" value="1"/>
</dbReference>
<feature type="transmembrane region" description="Helical" evidence="5">
    <location>
        <begin position="307"/>
        <end position="329"/>
    </location>
</feature>
<keyword evidence="5" id="KW-0812">Transmembrane</keyword>
<evidence type="ECO:0000256" key="1">
    <source>
        <dbReference type="ARBA" id="ARBA00004141"/>
    </source>
</evidence>
<evidence type="ECO:0000256" key="4">
    <source>
        <dbReference type="PIRNR" id="PIRNR005690"/>
    </source>
</evidence>
<dbReference type="EMBL" id="CP054706">
    <property type="protein sequence ID" value="QQK81444.1"/>
    <property type="molecule type" value="Genomic_DNA"/>
</dbReference>
<dbReference type="PANTHER" id="PTHR22550:SF5">
    <property type="entry name" value="LEUCINE ZIPPER PROTEIN 4"/>
    <property type="match status" value="1"/>
</dbReference>
<protein>
    <submittedName>
        <fullName evidence="6">Spore germination protein</fullName>
    </submittedName>
</protein>
<name>A0A7T6ZDE2_9BACI</name>
<evidence type="ECO:0000313" key="6">
    <source>
        <dbReference type="EMBL" id="QQK81444.1"/>
    </source>
</evidence>
<accession>A0A7T6ZDE2</accession>
<dbReference type="InterPro" id="IPR004995">
    <property type="entry name" value="Spore_Ger"/>
</dbReference>
<dbReference type="PIRSF" id="PIRSF005690">
    <property type="entry name" value="GerBA"/>
    <property type="match status" value="1"/>
</dbReference>
<feature type="transmembrane region" description="Helical" evidence="5">
    <location>
        <begin position="403"/>
        <end position="425"/>
    </location>
</feature>
<keyword evidence="5" id="KW-1133">Transmembrane helix</keyword>
<organism evidence="6 7">
    <name type="scientific">Salicibibacter cibi</name>
    <dbReference type="NCBI Taxonomy" id="2743001"/>
    <lineage>
        <taxon>Bacteria</taxon>
        <taxon>Bacillati</taxon>
        <taxon>Bacillota</taxon>
        <taxon>Bacilli</taxon>
        <taxon>Bacillales</taxon>
        <taxon>Bacillaceae</taxon>
        <taxon>Salicibibacter</taxon>
    </lineage>
</organism>
<keyword evidence="7" id="KW-1185">Reference proteome</keyword>
<dbReference type="Pfam" id="PF03323">
    <property type="entry name" value="GerA"/>
    <property type="match status" value="1"/>
</dbReference>
<comment type="similarity">
    <text evidence="2 4">Belongs to the GerABKA family.</text>
</comment>
<dbReference type="GO" id="GO:0009847">
    <property type="term" value="P:spore germination"/>
    <property type="evidence" value="ECO:0007669"/>
    <property type="project" value="UniProtKB-UniRule"/>
</dbReference>
<comment type="subcellular location">
    <subcellularLocation>
        <location evidence="4">Cell membrane</location>
    </subcellularLocation>
    <subcellularLocation>
        <location evidence="1">Membrane</location>
        <topology evidence="1">Multi-pass membrane protein</topology>
    </subcellularLocation>
</comment>
<dbReference type="InterPro" id="IPR050768">
    <property type="entry name" value="UPF0353/GerABKA_families"/>
</dbReference>
<feature type="transmembrane region" description="Helical" evidence="5">
    <location>
        <begin position="432"/>
        <end position="453"/>
    </location>
</feature>
<dbReference type="KEGG" id="scib:HUG20_17020"/>
<proteinExistence type="inferred from homology"/>
<dbReference type="Proteomes" id="UP000595349">
    <property type="component" value="Chromosome"/>
</dbReference>
<evidence type="ECO:0000313" key="7">
    <source>
        <dbReference type="Proteomes" id="UP000595349"/>
    </source>
</evidence>
<sequence>MLKKRHKKCNRETSRHGYDIRVSERLSQNVKSVQNIIGESDDVIQRELTIGHRVPAVLFYIEELCDEKVLEENVIKPLVQFNDKETSTLFTDKDLEYIQKEVLTISGVSFYSTFDAAILPVMRGETLLLIEGMAQLMVLDAEGYPDRGINEPETEILIRGPRDGFNETLRVNLMLLRKRINDPNLTVRISNVGRRGKTEFAICYLKGIATTNLVEEVRYRMACIDIDEVLETGTLEQFMEENTFSPFPEVLQTERPDRTVKALTDGRVAILLDGTPFSILAPVTFHQLLKSPEDTYERWMLGTFVRILRYVAAFFSLFLPALYIAMVSFHQGMIPTTLTLSIAGAREGVPFPGFIEAFIMEMIFELLREAGNRLPRPIGQTVGIVGGLIIGEAAVQAGIVSPIMVIVVALTAISNFSIPTYSAAISFRLLRFTLMIAAAFFGLYGIMLVYIAINIHLVGIRSFGSYYTSPFAPYNFADLMDAIVRFPITVLRKRPREPRKADGYRQPPKNKH</sequence>
<evidence type="ECO:0000256" key="5">
    <source>
        <dbReference type="SAM" id="Phobius"/>
    </source>
</evidence>
<evidence type="ECO:0000256" key="3">
    <source>
        <dbReference type="ARBA" id="ARBA00023136"/>
    </source>
</evidence>
<reference evidence="6 7" key="1">
    <citation type="submission" date="2020-06" db="EMBL/GenBank/DDBJ databases">
        <title>Genomic analysis of Salicibibacter sp. NKC21-4.</title>
        <authorList>
            <person name="Oh Y.J."/>
        </authorList>
    </citation>
    <scope>NUCLEOTIDE SEQUENCE [LARGE SCALE GENOMIC DNA]</scope>
    <source>
        <strain evidence="6 7">NKC21-4</strain>
    </source>
</reference>
<keyword evidence="3 4" id="KW-0472">Membrane</keyword>
<dbReference type="GO" id="GO:0005886">
    <property type="term" value="C:plasma membrane"/>
    <property type="evidence" value="ECO:0007669"/>
    <property type="project" value="UniProtKB-SubCell"/>
</dbReference>
<dbReference type="RefSeq" id="WP_200085870.1">
    <property type="nucleotide sequence ID" value="NZ_CP054706.1"/>
</dbReference>